<feature type="domain" description="Luciferase-like" evidence="2">
    <location>
        <begin position="5"/>
        <end position="305"/>
    </location>
</feature>
<dbReference type="EMBL" id="UINC01001060">
    <property type="protein sequence ID" value="SUZ69362.1"/>
    <property type="molecule type" value="Genomic_DNA"/>
</dbReference>
<organism evidence="3">
    <name type="scientific">marine metagenome</name>
    <dbReference type="NCBI Taxonomy" id="408172"/>
    <lineage>
        <taxon>unclassified sequences</taxon>
        <taxon>metagenomes</taxon>
        <taxon>ecological metagenomes</taxon>
    </lineage>
</organism>
<dbReference type="GO" id="GO:0016705">
    <property type="term" value="F:oxidoreductase activity, acting on paired donors, with incorporation or reduction of molecular oxygen"/>
    <property type="evidence" value="ECO:0007669"/>
    <property type="project" value="InterPro"/>
</dbReference>
<dbReference type="SUPFAM" id="SSF51679">
    <property type="entry name" value="Bacterial luciferase-like"/>
    <property type="match status" value="1"/>
</dbReference>
<protein>
    <recommendedName>
        <fullName evidence="2">Luciferase-like domain-containing protein</fullName>
    </recommendedName>
</protein>
<reference evidence="3" key="1">
    <citation type="submission" date="2018-05" db="EMBL/GenBank/DDBJ databases">
        <authorList>
            <person name="Lanie J.A."/>
            <person name="Ng W.-L."/>
            <person name="Kazmierczak K.M."/>
            <person name="Andrzejewski T.M."/>
            <person name="Davidsen T.M."/>
            <person name="Wayne K.J."/>
            <person name="Tettelin H."/>
            <person name="Glass J.I."/>
            <person name="Rusch D."/>
            <person name="Podicherti R."/>
            <person name="Tsui H.-C.T."/>
            <person name="Winkler M.E."/>
        </authorList>
    </citation>
    <scope>NUCLEOTIDE SEQUENCE</scope>
</reference>
<sequence>MTGSSTWTNAGALARTVEDQGFSGMLYTETGQVPWMQIAAAAMAAPSLTFTTGIAVAFPRSPMVSAQVAWELAGETKGKFRLGLGSQVKGHVVRRYSSDFDKPARRLLDYVLAVKACFKAFRGEERLNHEGDFYSLSLLPDAWKPRSHDFGEIKVDISSVGPLMNSVAGQVADGVHVHPMHSMHYIENRLLPEIEQGAQLAGRESSDVDLIVPVFAVAGDTAEERAPWVHRAKTQIAFYGTTPNYSFQFEDLGFEGVTTALRDKMGAGDLQGMADTISDDMLDHFALVSTWNEMADRLKDRYEGTASRVVMYLTEEQMRKDPESVDKWGEVARASRSKK</sequence>
<dbReference type="PANTHER" id="PTHR43244:SF2">
    <property type="entry name" value="CONSERVED HYPOTHETICAL ALANINE AND PROLINE-RICH PROTEIN"/>
    <property type="match status" value="1"/>
</dbReference>
<dbReference type="Gene3D" id="3.20.20.30">
    <property type="entry name" value="Luciferase-like domain"/>
    <property type="match status" value="1"/>
</dbReference>
<accession>A0A381PQQ8</accession>
<name>A0A381PQQ8_9ZZZZ</name>
<feature type="region of interest" description="Disordered" evidence="1">
    <location>
        <begin position="320"/>
        <end position="339"/>
    </location>
</feature>
<dbReference type="InterPro" id="IPR050564">
    <property type="entry name" value="F420-G6PD/mer"/>
</dbReference>
<proteinExistence type="predicted"/>
<evidence type="ECO:0000256" key="1">
    <source>
        <dbReference type="SAM" id="MobiDB-lite"/>
    </source>
</evidence>
<dbReference type="PANTHER" id="PTHR43244">
    <property type="match status" value="1"/>
</dbReference>
<dbReference type="NCBIfam" id="TIGR03617">
    <property type="entry name" value="F420_MSMEG_2256"/>
    <property type="match status" value="1"/>
</dbReference>
<evidence type="ECO:0000259" key="2">
    <source>
        <dbReference type="Pfam" id="PF00296"/>
    </source>
</evidence>
<dbReference type="AlphaFoldDB" id="A0A381PQQ8"/>
<gene>
    <name evidence="3" type="ORF">METZ01_LOCUS22216</name>
</gene>
<feature type="compositionally biased region" description="Basic and acidic residues" evidence="1">
    <location>
        <begin position="320"/>
        <end position="330"/>
    </location>
</feature>
<dbReference type="InterPro" id="IPR036661">
    <property type="entry name" value="Luciferase-like_sf"/>
</dbReference>
<dbReference type="Pfam" id="PF00296">
    <property type="entry name" value="Bac_luciferase"/>
    <property type="match status" value="1"/>
</dbReference>
<dbReference type="CDD" id="cd01097">
    <property type="entry name" value="Tetrahydromethanopterin_reductase"/>
    <property type="match status" value="1"/>
</dbReference>
<evidence type="ECO:0000313" key="3">
    <source>
        <dbReference type="EMBL" id="SUZ69362.1"/>
    </source>
</evidence>
<dbReference type="InterPro" id="IPR011251">
    <property type="entry name" value="Luciferase-like_dom"/>
</dbReference>
<dbReference type="InterPro" id="IPR019919">
    <property type="entry name" value="Lucif-like_OxRdtase_MSMEG_2256"/>
</dbReference>